<gene>
    <name evidence="1" type="ORF">LOY88_003886</name>
</gene>
<accession>A0ACB8UVU2</accession>
<organism evidence="1">
    <name type="scientific">Ophidiomyces ophidiicola</name>
    <dbReference type="NCBI Taxonomy" id="1387563"/>
    <lineage>
        <taxon>Eukaryota</taxon>
        <taxon>Fungi</taxon>
        <taxon>Dikarya</taxon>
        <taxon>Ascomycota</taxon>
        <taxon>Pezizomycotina</taxon>
        <taxon>Eurotiomycetes</taxon>
        <taxon>Eurotiomycetidae</taxon>
        <taxon>Onygenales</taxon>
        <taxon>Onygenaceae</taxon>
        <taxon>Ophidiomyces</taxon>
    </lineage>
</organism>
<sequence>MLKDKLSAPLHPDIPGFCVAYFDCIEYLNSTVMAVFESCKTSNSLLYVDDNEGKLAKLSTTDPMAIQKFPLKKSLYDLHDYLKRINQAF</sequence>
<comment type="caution">
    <text evidence="1">The sequence shown here is derived from an EMBL/GenBank/DDBJ whole genome shotgun (WGS) entry which is preliminary data.</text>
</comment>
<reference evidence="1" key="1">
    <citation type="journal article" date="2022" name="bioRxiv">
        <title>Population genetic analysis of Ophidiomyces ophidiicola, the causative agent of snake fungal disease, indicates recent introductions to the USA.</title>
        <authorList>
            <person name="Ladner J.T."/>
            <person name="Palmer J.M."/>
            <person name="Ettinger C.L."/>
            <person name="Stajich J.E."/>
            <person name="Farrell T.M."/>
            <person name="Glorioso B.M."/>
            <person name="Lawson B."/>
            <person name="Price S.J."/>
            <person name="Stengle A.G."/>
            <person name="Grear D.A."/>
            <person name="Lorch J.M."/>
        </authorList>
    </citation>
    <scope>NUCLEOTIDE SEQUENCE</scope>
    <source>
        <strain evidence="1">NWHC 24266-5</strain>
    </source>
</reference>
<name>A0ACB8UVU2_9EURO</name>
<evidence type="ECO:0000313" key="1">
    <source>
        <dbReference type="EMBL" id="KAI2385797.1"/>
    </source>
</evidence>
<protein>
    <submittedName>
        <fullName evidence="1">Uncharacterized protein</fullName>
    </submittedName>
</protein>
<proteinExistence type="predicted"/>
<dbReference type="EMBL" id="JALBCA010000054">
    <property type="protein sequence ID" value="KAI2385797.1"/>
    <property type="molecule type" value="Genomic_DNA"/>
</dbReference>